<sequence length="1094" mass="127971">MLAITIETCIVCKQYKYKDDRISLSQDIYEGIKSIKQFGWEEHFKKKIDQIRKLELKCLLQMSMFDIIQLVFWNGLSYFLLFFFLQQSYDSYQDKSKFQKNVNVFSIIAVSNFIIYPMGIIPFSLSMVIKSFVSLRRIQILMNQKEIQKENTEEKAHESIDNFLCKPILYNVQNIDEDDDDEENDESKENENNYEDEVNSKNKKNNNSTFELKISTLTIHQGTLNVIIGLIGSGKSALMNAILNEMEQQIDRKQKKIFKNTNKILVNGTISYVSQNHWLQNKSVKENILFGKEYDENWYKKCFEACELKQDFDLQYQEDQRNVGPQGNNLSGGQKQRICLCRAIYQGNDIYLLDDVFSNLDYSVAQKIYENAILQLLIKQKQKTVILITSQYGLLNKKEEISKIIYVKNGKIEKDNQKIKQFINGQLQKENFQKTKIISNDDYMEYASSLIDYDLNSQAQTEQQIKDNQIIIKLSNNNEEKREKGDVKLSTIILYLQSMTFILGFLYFISSFFSQGSMMLIDFWLKYYFQPKEDQKKNNFSFQNINKYFKGDFKDLFLSFIYIFLAITFLRSFLYCICNILTSKKLFCRLNKSIMYSKMKFFDCNPVGRIINRVSDDIVNIDELLPASVNRFTKFLAIVVGWNYYIIILAYSFCFIAIFAVNRLQKLFRISNREIKRLNSVNAGKLLNIINETCKGLSIIRAFGKEDFILKQYISSLNENINSFLISQAIQIWMLIRLQSIMNAFFLVVGISSIIAVYQKEFFQFLGINNAVISMCLTYVLLLSGKFSDVIFQFCTVEQQIISVERIGQYLQNEQESITTLLKDQQQQDQQIYELSQSEIDQNYSIIFKNVCFAYNNNLAENGQYVISNFSLKIKKGEKIAICGRTGSGKTSIFNILFGMYPIQKGQIFVNNKSLQDFSLKYLRSQISIIPQFGFLYKACLQDNLDPTGIYEKEYIQQKINNTGLQIRNNQQKFDNNNNYNDLDFQINQGGENLSNGEKQIINFLRIILRDSEIICLDEATSNMDPYTDYLLNKQIFQFAEGKTLIVITHRLENIEKFDRIVVLEKGRIVECDNHKKLRQIHNGFFNRLQQKKI</sequence>
<feature type="transmembrane region" description="Helical" evidence="12">
    <location>
        <begin position="635"/>
        <end position="661"/>
    </location>
</feature>
<feature type="region of interest" description="Disordered" evidence="11">
    <location>
        <begin position="178"/>
        <end position="205"/>
    </location>
</feature>
<dbReference type="SUPFAM" id="SSF52540">
    <property type="entry name" value="P-loop containing nucleoside triphosphate hydrolases"/>
    <property type="match status" value="2"/>
</dbReference>
<feature type="domain" description="ABC transmembrane type-1" evidence="14">
    <location>
        <begin position="505"/>
        <end position="799"/>
    </location>
</feature>
<dbReference type="InterPro" id="IPR011527">
    <property type="entry name" value="ABC1_TM_dom"/>
</dbReference>
<dbReference type="SUPFAM" id="SSF90123">
    <property type="entry name" value="ABC transporter transmembrane region"/>
    <property type="match status" value="2"/>
</dbReference>
<dbReference type="PROSITE" id="PS00211">
    <property type="entry name" value="ABC_TRANSPORTER_1"/>
    <property type="match status" value="1"/>
</dbReference>
<keyword evidence="6" id="KW-0067">ATP-binding</keyword>
<feature type="domain" description="ABC transmembrane type-1" evidence="14">
    <location>
        <begin position="13"/>
        <end position="130"/>
    </location>
</feature>
<evidence type="ECO:0000256" key="11">
    <source>
        <dbReference type="SAM" id="MobiDB-lite"/>
    </source>
</evidence>
<evidence type="ECO:0000256" key="1">
    <source>
        <dbReference type="ARBA" id="ARBA00004141"/>
    </source>
</evidence>
<evidence type="ECO:0000256" key="5">
    <source>
        <dbReference type="ARBA" id="ARBA00022741"/>
    </source>
</evidence>
<evidence type="ECO:0000256" key="2">
    <source>
        <dbReference type="ARBA" id="ARBA00022448"/>
    </source>
</evidence>
<protein>
    <recommendedName>
        <fullName evidence="17">ABC transporter family protein</fullName>
    </recommendedName>
</protein>
<keyword evidence="8 12" id="KW-0472">Membrane</keyword>
<dbReference type="GeneID" id="14905621"/>
<dbReference type="InterPro" id="IPR003593">
    <property type="entry name" value="AAA+_ATPase"/>
</dbReference>
<evidence type="ECO:0008006" key="17">
    <source>
        <dbReference type="Google" id="ProtNLM"/>
    </source>
</evidence>
<evidence type="ECO:0000256" key="8">
    <source>
        <dbReference type="ARBA" id="ARBA00023136"/>
    </source>
</evidence>
<feature type="domain" description="ABC transporter" evidence="13">
    <location>
        <begin position="846"/>
        <end position="1091"/>
    </location>
</feature>
<feature type="coiled-coil region" evidence="10">
    <location>
        <begin position="236"/>
        <end position="263"/>
    </location>
</feature>
<gene>
    <name evidence="15" type="ORF">IMG5_154140</name>
</gene>
<dbReference type="OMA" id="YFRKMVA"/>
<feature type="transmembrane region" description="Helical" evidence="12">
    <location>
        <begin position="105"/>
        <end position="129"/>
    </location>
</feature>
<dbReference type="FunFam" id="3.40.50.300:FF:001172">
    <property type="entry name" value="Cystic fibrosis transmembrane conductance regulator"/>
    <property type="match status" value="1"/>
</dbReference>
<feature type="transmembrane region" description="Helical" evidence="12">
    <location>
        <begin position="765"/>
        <end position="785"/>
    </location>
</feature>
<evidence type="ECO:0000256" key="3">
    <source>
        <dbReference type="ARBA" id="ARBA00022692"/>
    </source>
</evidence>
<reference evidence="15 16" key="1">
    <citation type="submission" date="2011-07" db="EMBL/GenBank/DDBJ databases">
        <authorList>
            <person name="Coyne R."/>
            <person name="Brami D."/>
            <person name="Johnson J."/>
            <person name="Hostetler J."/>
            <person name="Hannick L."/>
            <person name="Clark T."/>
            <person name="Cassidy-Hanley D."/>
            <person name="Inman J."/>
        </authorList>
    </citation>
    <scope>NUCLEOTIDE SEQUENCE [LARGE SCALE GENOMIC DNA]</scope>
    <source>
        <strain evidence="15 16">G5</strain>
    </source>
</reference>
<dbReference type="GO" id="GO:0016020">
    <property type="term" value="C:membrane"/>
    <property type="evidence" value="ECO:0007669"/>
    <property type="project" value="UniProtKB-SubCell"/>
</dbReference>
<evidence type="ECO:0000256" key="12">
    <source>
        <dbReference type="SAM" id="Phobius"/>
    </source>
</evidence>
<dbReference type="STRING" id="857967.G0QZ40"/>
<accession>G0QZ40</accession>
<dbReference type="Proteomes" id="UP000008983">
    <property type="component" value="Unassembled WGS sequence"/>
</dbReference>
<dbReference type="AlphaFoldDB" id="G0QZ40"/>
<feature type="domain" description="ABC transporter" evidence="13">
    <location>
        <begin position="192"/>
        <end position="434"/>
    </location>
</feature>
<feature type="transmembrane region" description="Helical" evidence="12">
    <location>
        <begin position="492"/>
        <end position="513"/>
    </location>
</feature>
<evidence type="ECO:0000313" key="16">
    <source>
        <dbReference type="Proteomes" id="UP000008983"/>
    </source>
</evidence>
<dbReference type="EMBL" id="GL984136">
    <property type="protein sequence ID" value="EGR29526.1"/>
    <property type="molecule type" value="Genomic_DNA"/>
</dbReference>
<dbReference type="InterPro" id="IPR050173">
    <property type="entry name" value="ABC_transporter_C-like"/>
</dbReference>
<evidence type="ECO:0000313" key="15">
    <source>
        <dbReference type="EMBL" id="EGR29526.1"/>
    </source>
</evidence>
<dbReference type="RefSeq" id="XP_004030762.1">
    <property type="nucleotide sequence ID" value="XM_004030714.1"/>
</dbReference>
<keyword evidence="3 12" id="KW-0812">Transmembrane</keyword>
<dbReference type="OrthoDB" id="298960at2759"/>
<feature type="transmembrane region" description="Helical" evidence="12">
    <location>
        <begin position="67"/>
        <end position="85"/>
    </location>
</feature>
<evidence type="ECO:0000259" key="13">
    <source>
        <dbReference type="PROSITE" id="PS50893"/>
    </source>
</evidence>
<keyword evidence="2" id="KW-0813">Transport</keyword>
<evidence type="ECO:0000259" key="14">
    <source>
        <dbReference type="PROSITE" id="PS50929"/>
    </source>
</evidence>
<dbReference type="InParanoid" id="G0QZ40"/>
<dbReference type="GO" id="GO:0140359">
    <property type="term" value="F:ABC-type transporter activity"/>
    <property type="evidence" value="ECO:0007669"/>
    <property type="project" value="InterPro"/>
</dbReference>
<dbReference type="PROSITE" id="PS50893">
    <property type="entry name" value="ABC_TRANSPORTER_2"/>
    <property type="match status" value="2"/>
</dbReference>
<dbReference type="InterPro" id="IPR027417">
    <property type="entry name" value="P-loop_NTPase"/>
</dbReference>
<dbReference type="GO" id="GO:0016887">
    <property type="term" value="F:ATP hydrolysis activity"/>
    <property type="evidence" value="ECO:0007669"/>
    <property type="project" value="InterPro"/>
</dbReference>
<evidence type="ECO:0000256" key="6">
    <source>
        <dbReference type="ARBA" id="ARBA00022840"/>
    </source>
</evidence>
<dbReference type="InterPro" id="IPR036640">
    <property type="entry name" value="ABC1_TM_sf"/>
</dbReference>
<dbReference type="Pfam" id="PF00005">
    <property type="entry name" value="ABC_tran"/>
    <property type="match status" value="2"/>
</dbReference>
<dbReference type="InterPro" id="IPR003439">
    <property type="entry name" value="ABC_transporter-like_ATP-bd"/>
</dbReference>
<dbReference type="Gene3D" id="1.20.1560.10">
    <property type="entry name" value="ABC transporter type 1, transmembrane domain"/>
    <property type="match status" value="2"/>
</dbReference>
<feature type="transmembrane region" description="Helical" evidence="12">
    <location>
        <begin position="741"/>
        <end position="758"/>
    </location>
</feature>
<dbReference type="CDD" id="cd18605">
    <property type="entry name" value="ABC_6TM_MRP7_D2_like"/>
    <property type="match status" value="1"/>
</dbReference>
<keyword evidence="7 12" id="KW-1133">Transmembrane helix</keyword>
<dbReference type="PANTHER" id="PTHR24223:SF330">
    <property type="entry name" value="ATP-BINDING CASSETTE SUB-FAMILY C MEMBER 10"/>
    <property type="match status" value="1"/>
</dbReference>
<feature type="transmembrane region" description="Helical" evidence="12">
    <location>
        <begin position="556"/>
        <end position="582"/>
    </location>
</feature>
<dbReference type="PANTHER" id="PTHR24223">
    <property type="entry name" value="ATP-BINDING CASSETTE SUB-FAMILY C"/>
    <property type="match status" value="1"/>
</dbReference>
<dbReference type="GO" id="GO:0005524">
    <property type="term" value="F:ATP binding"/>
    <property type="evidence" value="ECO:0007669"/>
    <property type="project" value="UniProtKB-KW"/>
</dbReference>
<evidence type="ECO:0000256" key="7">
    <source>
        <dbReference type="ARBA" id="ARBA00022989"/>
    </source>
</evidence>
<dbReference type="Gene3D" id="3.40.50.300">
    <property type="entry name" value="P-loop containing nucleotide triphosphate hydrolases"/>
    <property type="match status" value="2"/>
</dbReference>
<keyword evidence="5" id="KW-0547">Nucleotide-binding</keyword>
<name>G0QZ40_ICHMU</name>
<comment type="subcellular location">
    <subcellularLocation>
        <location evidence="1">Membrane</location>
        <topology evidence="1">Multi-pass membrane protein</topology>
    </subcellularLocation>
</comment>
<proteinExistence type="predicted"/>
<keyword evidence="10" id="KW-0175">Coiled coil</keyword>
<evidence type="ECO:0000256" key="4">
    <source>
        <dbReference type="ARBA" id="ARBA00022737"/>
    </source>
</evidence>
<evidence type="ECO:0000256" key="10">
    <source>
        <dbReference type="SAM" id="Coils"/>
    </source>
</evidence>
<dbReference type="InterPro" id="IPR017871">
    <property type="entry name" value="ABC_transporter-like_CS"/>
</dbReference>
<keyword evidence="9" id="KW-0325">Glycoprotein</keyword>
<feature type="compositionally biased region" description="Acidic residues" evidence="11">
    <location>
        <begin position="178"/>
        <end position="197"/>
    </location>
</feature>
<dbReference type="SMART" id="SM00382">
    <property type="entry name" value="AAA"/>
    <property type="match status" value="2"/>
</dbReference>
<keyword evidence="4" id="KW-0677">Repeat</keyword>
<dbReference type="eggNOG" id="KOG0054">
    <property type="taxonomic scope" value="Eukaryota"/>
</dbReference>
<organism evidence="15 16">
    <name type="scientific">Ichthyophthirius multifiliis</name>
    <name type="common">White spot disease agent</name>
    <name type="synonym">Ich</name>
    <dbReference type="NCBI Taxonomy" id="5932"/>
    <lineage>
        <taxon>Eukaryota</taxon>
        <taxon>Sar</taxon>
        <taxon>Alveolata</taxon>
        <taxon>Ciliophora</taxon>
        <taxon>Intramacronucleata</taxon>
        <taxon>Oligohymenophorea</taxon>
        <taxon>Hymenostomatida</taxon>
        <taxon>Ophryoglenina</taxon>
        <taxon>Ichthyophthirius</taxon>
    </lineage>
</organism>
<evidence type="ECO:0000256" key="9">
    <source>
        <dbReference type="ARBA" id="ARBA00023180"/>
    </source>
</evidence>
<dbReference type="PROSITE" id="PS50929">
    <property type="entry name" value="ABC_TM1F"/>
    <property type="match status" value="2"/>
</dbReference>
<dbReference type="Pfam" id="PF00664">
    <property type="entry name" value="ABC_membrane"/>
    <property type="match status" value="2"/>
</dbReference>
<keyword evidence="16" id="KW-1185">Reference proteome</keyword>